<feature type="region of interest" description="Disordered" evidence="7">
    <location>
        <begin position="1158"/>
        <end position="1210"/>
    </location>
</feature>
<feature type="coiled-coil region" evidence="6">
    <location>
        <begin position="695"/>
        <end position="743"/>
    </location>
</feature>
<feature type="region of interest" description="Disordered" evidence="7">
    <location>
        <begin position="953"/>
        <end position="978"/>
    </location>
</feature>
<evidence type="ECO:0000313" key="10">
    <source>
        <dbReference type="Proteomes" id="UP000770661"/>
    </source>
</evidence>
<keyword evidence="3" id="KW-0597">Phosphoprotein</keyword>
<comment type="caution">
    <text evidence="9">The sequence shown here is derived from an EMBL/GenBank/DDBJ whole genome shotgun (WGS) entry which is preliminary data.</text>
</comment>
<dbReference type="InterPro" id="IPR051747">
    <property type="entry name" value="Angiomotin-like"/>
</dbReference>
<feature type="region of interest" description="Disordered" evidence="7">
    <location>
        <begin position="747"/>
        <end position="786"/>
    </location>
</feature>
<accession>A0A8J5D2J1</accession>
<dbReference type="GO" id="GO:0005923">
    <property type="term" value="C:bicellular tight junction"/>
    <property type="evidence" value="ECO:0007669"/>
    <property type="project" value="TreeGrafter"/>
</dbReference>
<comment type="subcellular location">
    <subcellularLocation>
        <location evidence="1">Cell junction</location>
    </subcellularLocation>
</comment>
<dbReference type="Proteomes" id="UP000770661">
    <property type="component" value="Unassembled WGS sequence"/>
</dbReference>
<dbReference type="PANTHER" id="PTHR14826:SF14">
    <property type="entry name" value="ANGIOMOTIN_C DOMAIN-CONTAINING PROTEIN"/>
    <property type="match status" value="1"/>
</dbReference>
<feature type="region of interest" description="Disordered" evidence="7">
    <location>
        <begin position="996"/>
        <end position="1016"/>
    </location>
</feature>
<feature type="region of interest" description="Disordered" evidence="7">
    <location>
        <begin position="1250"/>
        <end position="1273"/>
    </location>
</feature>
<feature type="region of interest" description="Disordered" evidence="7">
    <location>
        <begin position="1109"/>
        <end position="1135"/>
    </location>
</feature>
<evidence type="ECO:0000256" key="2">
    <source>
        <dbReference type="ARBA" id="ARBA00010300"/>
    </source>
</evidence>
<feature type="compositionally biased region" description="Low complexity" evidence="7">
    <location>
        <begin position="767"/>
        <end position="782"/>
    </location>
</feature>
<feature type="region of interest" description="Disordered" evidence="7">
    <location>
        <begin position="1"/>
        <end position="60"/>
    </location>
</feature>
<feature type="region of interest" description="Disordered" evidence="7">
    <location>
        <begin position="144"/>
        <end position="163"/>
    </location>
</feature>
<dbReference type="Pfam" id="PF12240">
    <property type="entry name" value="Angiomotin_C"/>
    <property type="match status" value="1"/>
</dbReference>
<dbReference type="GO" id="GO:0005886">
    <property type="term" value="C:plasma membrane"/>
    <property type="evidence" value="ECO:0007669"/>
    <property type="project" value="TreeGrafter"/>
</dbReference>
<evidence type="ECO:0000256" key="5">
    <source>
        <dbReference type="ARBA" id="ARBA00023054"/>
    </source>
</evidence>
<dbReference type="InterPro" id="IPR024646">
    <property type="entry name" value="Angiomotin_C"/>
</dbReference>
<dbReference type="PRINTS" id="PR01807">
    <property type="entry name" value="ANGIOMOTIN"/>
</dbReference>
<evidence type="ECO:0000256" key="3">
    <source>
        <dbReference type="ARBA" id="ARBA00022553"/>
    </source>
</evidence>
<feature type="compositionally biased region" description="Polar residues" evidence="7">
    <location>
        <begin position="1195"/>
        <end position="1210"/>
    </location>
</feature>
<keyword evidence="5 6" id="KW-0175">Coiled coil</keyword>
<keyword evidence="4" id="KW-0965">Cell junction</keyword>
<keyword evidence="10" id="KW-1185">Reference proteome</keyword>
<gene>
    <name evidence="9" type="primary">Amot</name>
    <name evidence="9" type="ORF">GWK47_028295</name>
</gene>
<evidence type="ECO:0000256" key="6">
    <source>
        <dbReference type="SAM" id="Coils"/>
    </source>
</evidence>
<feature type="compositionally biased region" description="Polar residues" evidence="7">
    <location>
        <begin position="1158"/>
        <end position="1176"/>
    </location>
</feature>
<dbReference type="GO" id="GO:0030036">
    <property type="term" value="P:actin cytoskeleton organization"/>
    <property type="evidence" value="ECO:0007669"/>
    <property type="project" value="TreeGrafter"/>
</dbReference>
<feature type="compositionally biased region" description="Polar residues" evidence="7">
    <location>
        <begin position="1112"/>
        <end position="1132"/>
    </location>
</feature>
<sequence length="1322" mass="145928">MTSHQQHQQAKATQHHASARDRKFAAPQDNFLAKSKDSAHSFSGSEPDVSNSTENLSPEERYAVEHTQRQEPQGQENVSGTATTMANTHTTDALMSGASSLSNHRSNDCNSSISSSTNTLIIHNNDDSWHYRWGLGGYSTAGRKSMSGSLLDDQDSGPPQYTSQAHQLNMESLKLNSSLLNSTPHIESSGAKSNILSSTLLNSSLLDSSIPSQKTRVPYLNHSSIPGSPKLSSRMSMNYQTSTDLPDIPSSYLDQSDILKHLLRREGKGSGCSDQSASSSNSGINLISENGNAGMIDMSQMPLYTDLDSSGSYDLLTTLPPPPAYPIWRSKQSEKLERQGEFGNHAGERSSLSKSQPDLTKINNTKDASSPKELLSQRVVSGQTDHPESPMQEVADILAQENNALKMEVDLYHRKIVKLQRFEMEIVKVHEAQQALVKSSERREQLERLARYKLHAEVKRLTELNADLKDQIDVFSTQLANRPLPSDNSDTLRKELNKRDVFIAQLISQNKELIAAKERQEIELTAQKQTLNEQRSHIDILDSALTNSQANVVKLEEELRKKQNIVEQAGQLKRFIVSLQLAADKREQSEKNLRYKLEKEVEALRFGSKQEDPGSKISDLQRELREKEERIMILEGEVTKWEQRYLQESAMRQLAIDAASMPKDSKIAALEKSNHESERSFSQAKADKLRQMEEIHNMSKKQAEYEARNRELESHIAERDAMIRALQRRVEEKEVLYQKALMRTTLSSGKSLEGPGSSNTSVGHSVGHSSQASTAHSHSSSGLGSGGVGCSAPVSLGQDLLSLGSVGRCREQGVERRRMDGSHGGSQFLAAAIHSDTAGPDDLLLDSEDPMLGKLRVVCFPGLVNSSSAAGEGKVSQPLLASVEMRPSLRHPSSDMSRHTLKGPDQPRAVQTNAHDDLALPQYDSVPAYPAELTTMAPLKSEISALNTTQSQNLMSHPSATGGGAPRGAPPPYHGRHEVLPTQAANNALQAQAFYPPQRESPPLISDNSPVDAEREMLPPSTANLSADVPLPRPPMCRSSHHPTVACRKCNSVRSSNRHNAAVLVRRANSSVGHGYRKSAPMSDCQAECDTDDTPSILARLRREWEMGNIPSFENTSANETESPPYSMSKNSAEYKDKRANVTDVKEYSSLQEQQVLSQNMKGKPTQQSDLRNNKSLYDEKNVYPSHPPDMLMTGNLSLQQDPAGSQGNTGQEKILLKLKSLPSSDTPGRASPTTKLNLSSRIQNLFSLPPQGSSCFVQTPDNRSSERDDHNNKVYQENIIKKNDMNHLNNNEENKTELIILEDADQLKTPKDITKPLQDVI</sequence>
<feature type="coiled-coil region" evidence="6">
    <location>
        <begin position="429"/>
        <end position="478"/>
    </location>
</feature>
<evidence type="ECO:0000256" key="1">
    <source>
        <dbReference type="ARBA" id="ARBA00004282"/>
    </source>
</evidence>
<feature type="coiled-coil region" evidence="6">
    <location>
        <begin position="503"/>
        <end position="572"/>
    </location>
</feature>
<reference evidence="9" key="1">
    <citation type="submission" date="2020-07" db="EMBL/GenBank/DDBJ databases">
        <title>The High-quality genome of the commercially important snow crab, Chionoecetes opilio.</title>
        <authorList>
            <person name="Jeong J.-H."/>
            <person name="Ryu S."/>
        </authorList>
    </citation>
    <scope>NUCLEOTIDE SEQUENCE</scope>
    <source>
        <strain evidence="9">MADBK_172401_WGS</strain>
        <tissue evidence="9">Digestive gland</tissue>
    </source>
</reference>
<feature type="coiled-coil region" evidence="6">
    <location>
        <begin position="617"/>
        <end position="644"/>
    </location>
</feature>
<feature type="compositionally biased region" description="Basic and acidic residues" evidence="7">
    <location>
        <begin position="1264"/>
        <end position="1273"/>
    </location>
</feature>
<feature type="compositionally biased region" description="Polar residues" evidence="7">
    <location>
        <begin position="1250"/>
        <end position="1263"/>
    </location>
</feature>
<feature type="compositionally biased region" description="Polar residues" evidence="7">
    <location>
        <begin position="747"/>
        <end position="763"/>
    </location>
</feature>
<dbReference type="PANTHER" id="PTHR14826">
    <property type="entry name" value="ANGIOMOTIN"/>
    <property type="match status" value="1"/>
</dbReference>
<evidence type="ECO:0000259" key="8">
    <source>
        <dbReference type="Pfam" id="PF12240"/>
    </source>
</evidence>
<comment type="similarity">
    <text evidence="2">Belongs to the angiomotin family.</text>
</comment>
<feature type="compositionally biased region" description="Polar residues" evidence="7">
    <location>
        <begin position="40"/>
        <end position="56"/>
    </location>
</feature>
<dbReference type="GO" id="GO:0031410">
    <property type="term" value="C:cytoplasmic vesicle"/>
    <property type="evidence" value="ECO:0007669"/>
    <property type="project" value="TreeGrafter"/>
</dbReference>
<protein>
    <submittedName>
        <fullName evidence="9">Angiomotin</fullName>
    </submittedName>
</protein>
<evidence type="ECO:0000313" key="9">
    <source>
        <dbReference type="EMBL" id="KAG0730429.1"/>
    </source>
</evidence>
<evidence type="ECO:0000256" key="7">
    <source>
        <dbReference type="SAM" id="MobiDB-lite"/>
    </source>
</evidence>
<dbReference type="EMBL" id="JACEEZ010000211">
    <property type="protein sequence ID" value="KAG0730429.1"/>
    <property type="molecule type" value="Genomic_DNA"/>
</dbReference>
<proteinExistence type="inferred from homology"/>
<name>A0A8J5D2J1_CHIOP</name>
<dbReference type="InterPro" id="IPR009114">
    <property type="entry name" value="Angiomotin"/>
</dbReference>
<dbReference type="OrthoDB" id="5974715at2759"/>
<feature type="compositionally biased region" description="Low complexity" evidence="7">
    <location>
        <begin position="1"/>
        <end position="16"/>
    </location>
</feature>
<evidence type="ECO:0000256" key="4">
    <source>
        <dbReference type="ARBA" id="ARBA00022949"/>
    </source>
</evidence>
<feature type="region of interest" description="Disordered" evidence="7">
    <location>
        <begin position="335"/>
        <end position="375"/>
    </location>
</feature>
<feature type="region of interest" description="Disordered" evidence="7">
    <location>
        <begin position="888"/>
        <end position="909"/>
    </location>
</feature>
<feature type="domain" description="Angiomotin C-terminal" evidence="8">
    <location>
        <begin position="566"/>
        <end position="748"/>
    </location>
</feature>
<feature type="compositionally biased region" description="Polar residues" evidence="7">
    <location>
        <begin position="350"/>
        <end position="368"/>
    </location>
</feature>
<dbReference type="GO" id="GO:0030334">
    <property type="term" value="P:regulation of cell migration"/>
    <property type="evidence" value="ECO:0007669"/>
    <property type="project" value="TreeGrafter"/>
</dbReference>
<organism evidence="9 10">
    <name type="scientific">Chionoecetes opilio</name>
    <name type="common">Atlantic snow crab</name>
    <name type="synonym">Cancer opilio</name>
    <dbReference type="NCBI Taxonomy" id="41210"/>
    <lineage>
        <taxon>Eukaryota</taxon>
        <taxon>Metazoa</taxon>
        <taxon>Ecdysozoa</taxon>
        <taxon>Arthropoda</taxon>
        <taxon>Crustacea</taxon>
        <taxon>Multicrustacea</taxon>
        <taxon>Malacostraca</taxon>
        <taxon>Eumalacostraca</taxon>
        <taxon>Eucarida</taxon>
        <taxon>Decapoda</taxon>
        <taxon>Pleocyemata</taxon>
        <taxon>Brachyura</taxon>
        <taxon>Eubrachyura</taxon>
        <taxon>Majoidea</taxon>
        <taxon>Majidae</taxon>
        <taxon>Chionoecetes</taxon>
    </lineage>
</organism>